<feature type="non-terminal residue" evidence="1">
    <location>
        <position position="299"/>
    </location>
</feature>
<gene>
    <name evidence="1" type="ORF">RCOM_2102470</name>
</gene>
<keyword evidence="2" id="KW-1185">Reference proteome</keyword>
<dbReference type="InParanoid" id="B9TME4"/>
<sequence>MPPSRALPSGPITAGLQGTMVRIAERRVRAGHGTREYLGHIFAFGTVTHPVGAAELADGTLARARRPGACGGALRRRGRRRGGAGIAAGLGQTARRVAEHGCRAGRRCGHDLRRVQSLAAEAHFARAAEPAVLALDGAFGPGHRFRTGPGIRQRESAEIQRAGHGALLARRDILVLPGRRQRDAGGRLARIGARADHERAGEASQAGGRAVGAVRRECAVVVLQYCGRLRAECAVADENIVLDERGRRHLAADEQERSAGEVIHDRVVDEVEILARIGRTFFAVRHDGRILIGGRLLDD</sequence>
<organism evidence="1 2">
    <name type="scientific">Ricinus communis</name>
    <name type="common">Castor bean</name>
    <dbReference type="NCBI Taxonomy" id="3988"/>
    <lineage>
        <taxon>Eukaryota</taxon>
        <taxon>Viridiplantae</taxon>
        <taxon>Streptophyta</taxon>
        <taxon>Embryophyta</taxon>
        <taxon>Tracheophyta</taxon>
        <taxon>Spermatophyta</taxon>
        <taxon>Magnoliopsida</taxon>
        <taxon>eudicotyledons</taxon>
        <taxon>Gunneridae</taxon>
        <taxon>Pentapetalae</taxon>
        <taxon>rosids</taxon>
        <taxon>fabids</taxon>
        <taxon>Malpighiales</taxon>
        <taxon>Euphorbiaceae</taxon>
        <taxon>Acalyphoideae</taxon>
        <taxon>Acalypheae</taxon>
        <taxon>Ricinus</taxon>
    </lineage>
</organism>
<evidence type="ECO:0000313" key="1">
    <source>
        <dbReference type="EMBL" id="EEF22970.1"/>
    </source>
</evidence>
<dbReference type="AlphaFoldDB" id="B9TME4"/>
<reference evidence="2" key="1">
    <citation type="journal article" date="2010" name="Nat. Biotechnol.">
        <title>Draft genome sequence of the oilseed species Ricinus communis.</title>
        <authorList>
            <person name="Chan A.P."/>
            <person name="Crabtree J."/>
            <person name="Zhao Q."/>
            <person name="Lorenzi H."/>
            <person name="Orvis J."/>
            <person name="Puiu D."/>
            <person name="Melake-Berhan A."/>
            <person name="Jones K.M."/>
            <person name="Redman J."/>
            <person name="Chen G."/>
            <person name="Cahoon E.B."/>
            <person name="Gedil M."/>
            <person name="Stanke M."/>
            <person name="Haas B.J."/>
            <person name="Wortman J.R."/>
            <person name="Fraser-Liggett C.M."/>
            <person name="Ravel J."/>
            <person name="Rabinowicz P.D."/>
        </authorList>
    </citation>
    <scope>NUCLEOTIDE SEQUENCE [LARGE SCALE GENOMIC DNA]</scope>
    <source>
        <strain evidence="2">cv. Hale</strain>
    </source>
</reference>
<proteinExistence type="predicted"/>
<protein>
    <submittedName>
        <fullName evidence="1">Uncharacterized protein</fullName>
    </submittedName>
</protein>
<dbReference type="EMBL" id="EQ988823">
    <property type="protein sequence ID" value="EEF22970.1"/>
    <property type="molecule type" value="Genomic_DNA"/>
</dbReference>
<name>B9TME4_RICCO</name>
<accession>B9TME4</accession>
<dbReference type="Proteomes" id="UP000008311">
    <property type="component" value="Unassembled WGS sequence"/>
</dbReference>
<evidence type="ECO:0000313" key="2">
    <source>
        <dbReference type="Proteomes" id="UP000008311"/>
    </source>
</evidence>